<dbReference type="PANTHER" id="PTHR34222">
    <property type="entry name" value="GAG_PRE-INTEGRS DOMAIN-CONTAINING PROTEIN"/>
    <property type="match status" value="1"/>
</dbReference>
<proteinExistence type="predicted"/>
<comment type="caution">
    <text evidence="3">The sequence shown here is derived from an EMBL/GenBank/DDBJ whole genome shotgun (WGS) entry which is preliminary data.</text>
</comment>
<name>A0AAN9NNX4_PHACN</name>
<feature type="domain" description="GEX2 N-terminal Ig-like" evidence="2">
    <location>
        <begin position="1"/>
        <end position="84"/>
    </location>
</feature>
<reference evidence="3 4" key="1">
    <citation type="submission" date="2024-01" db="EMBL/GenBank/DDBJ databases">
        <title>The genomes of 5 underutilized Papilionoideae crops provide insights into root nodulation and disease resistanc.</title>
        <authorList>
            <person name="Jiang F."/>
        </authorList>
    </citation>
    <scope>NUCLEOTIDE SEQUENCE [LARGE SCALE GENOMIC DNA]</scope>
    <source>
        <strain evidence="3">JINMINGXINNONG_FW02</strain>
        <tissue evidence="3">Leaves</tissue>
    </source>
</reference>
<protein>
    <recommendedName>
        <fullName evidence="2">GEX2 N-terminal Ig-like domain-containing protein</fullName>
    </recommendedName>
</protein>
<feature type="region of interest" description="Disordered" evidence="1">
    <location>
        <begin position="215"/>
        <end position="236"/>
    </location>
</feature>
<dbReference type="EMBL" id="JAYMYR010000003">
    <property type="protein sequence ID" value="KAK7374272.1"/>
    <property type="molecule type" value="Genomic_DNA"/>
</dbReference>
<dbReference type="Proteomes" id="UP001374584">
    <property type="component" value="Unassembled WGS sequence"/>
</dbReference>
<dbReference type="PANTHER" id="PTHR34222:SF99">
    <property type="entry name" value="PROTEIN, PUTATIVE-RELATED"/>
    <property type="match status" value="1"/>
</dbReference>
<evidence type="ECO:0000313" key="4">
    <source>
        <dbReference type="Proteomes" id="UP001374584"/>
    </source>
</evidence>
<evidence type="ECO:0000259" key="2">
    <source>
        <dbReference type="Pfam" id="PF23616"/>
    </source>
</evidence>
<gene>
    <name evidence="3" type="ORF">VNO80_07700</name>
</gene>
<evidence type="ECO:0000313" key="3">
    <source>
        <dbReference type="EMBL" id="KAK7374272.1"/>
    </source>
</evidence>
<sequence length="236" mass="26480">MVHLKDAFGNGISKTTEVSYFPDFKLSVLHENGSVAISLDIFNMGWTEFDYIVIEFIVTKSGKFSLSLEGGNQTFNGSPLPLKVNPELWLLHLSMGEVVDPSQDLCSPYHVSSSDNSSLNRVYSLITQQERQVFYDQSKVMIATSKGGYKNNAMTYGMGGGYGRIYTSKICSYCGKTGHTVDKYYKKHGFPPHFKLQNRNHDQSHVVFQNTKFSNNEQNHQGSKSEVESQQSGFTP</sequence>
<accession>A0AAN9NNX4</accession>
<dbReference type="AlphaFoldDB" id="A0AAN9NNX4"/>
<dbReference type="Pfam" id="PF23616">
    <property type="entry name" value="Ig_GEX2_N"/>
    <property type="match status" value="1"/>
</dbReference>
<evidence type="ECO:0000256" key="1">
    <source>
        <dbReference type="SAM" id="MobiDB-lite"/>
    </source>
</evidence>
<dbReference type="InterPro" id="IPR056434">
    <property type="entry name" value="Ig_GEX2_N"/>
</dbReference>
<keyword evidence="4" id="KW-1185">Reference proteome</keyword>
<organism evidence="3 4">
    <name type="scientific">Phaseolus coccineus</name>
    <name type="common">Scarlet runner bean</name>
    <name type="synonym">Phaseolus multiflorus</name>
    <dbReference type="NCBI Taxonomy" id="3886"/>
    <lineage>
        <taxon>Eukaryota</taxon>
        <taxon>Viridiplantae</taxon>
        <taxon>Streptophyta</taxon>
        <taxon>Embryophyta</taxon>
        <taxon>Tracheophyta</taxon>
        <taxon>Spermatophyta</taxon>
        <taxon>Magnoliopsida</taxon>
        <taxon>eudicotyledons</taxon>
        <taxon>Gunneridae</taxon>
        <taxon>Pentapetalae</taxon>
        <taxon>rosids</taxon>
        <taxon>fabids</taxon>
        <taxon>Fabales</taxon>
        <taxon>Fabaceae</taxon>
        <taxon>Papilionoideae</taxon>
        <taxon>50 kb inversion clade</taxon>
        <taxon>NPAAA clade</taxon>
        <taxon>indigoferoid/millettioid clade</taxon>
        <taxon>Phaseoleae</taxon>
        <taxon>Phaseolus</taxon>
    </lineage>
</organism>